<dbReference type="Proteomes" id="UP001430953">
    <property type="component" value="Unassembled WGS sequence"/>
</dbReference>
<gene>
    <name evidence="2" type="ORF">PUN28_011629</name>
</gene>
<feature type="transmembrane region" description="Helical" evidence="1">
    <location>
        <begin position="39"/>
        <end position="58"/>
    </location>
</feature>
<evidence type="ECO:0000313" key="3">
    <source>
        <dbReference type="Proteomes" id="UP001430953"/>
    </source>
</evidence>
<evidence type="ECO:0000313" key="2">
    <source>
        <dbReference type="EMBL" id="KAL0114492.1"/>
    </source>
</evidence>
<comment type="caution">
    <text evidence="2">The sequence shown here is derived from an EMBL/GenBank/DDBJ whole genome shotgun (WGS) entry which is preliminary data.</text>
</comment>
<proteinExistence type="predicted"/>
<evidence type="ECO:0000256" key="1">
    <source>
        <dbReference type="SAM" id="Phobius"/>
    </source>
</evidence>
<organism evidence="2 3">
    <name type="scientific">Cardiocondyla obscurior</name>
    <dbReference type="NCBI Taxonomy" id="286306"/>
    <lineage>
        <taxon>Eukaryota</taxon>
        <taxon>Metazoa</taxon>
        <taxon>Ecdysozoa</taxon>
        <taxon>Arthropoda</taxon>
        <taxon>Hexapoda</taxon>
        <taxon>Insecta</taxon>
        <taxon>Pterygota</taxon>
        <taxon>Neoptera</taxon>
        <taxon>Endopterygota</taxon>
        <taxon>Hymenoptera</taxon>
        <taxon>Apocrita</taxon>
        <taxon>Aculeata</taxon>
        <taxon>Formicoidea</taxon>
        <taxon>Formicidae</taxon>
        <taxon>Myrmicinae</taxon>
        <taxon>Cardiocondyla</taxon>
    </lineage>
</organism>
<keyword evidence="1" id="KW-0472">Membrane</keyword>
<reference evidence="2 3" key="1">
    <citation type="submission" date="2023-03" db="EMBL/GenBank/DDBJ databases">
        <title>High recombination rates correlate with genetic variation in Cardiocondyla obscurior ants.</title>
        <authorList>
            <person name="Errbii M."/>
        </authorList>
    </citation>
    <scope>NUCLEOTIDE SEQUENCE [LARGE SCALE GENOMIC DNA]</scope>
    <source>
        <strain evidence="2">Alpha-2009</strain>
        <tissue evidence="2">Whole body</tissue>
    </source>
</reference>
<name>A0AAW2FKL7_9HYME</name>
<keyword evidence="1" id="KW-0812">Transmembrane</keyword>
<dbReference type="AlphaFoldDB" id="A0AAW2FKL7"/>
<sequence>MLTYLNSSVEQVCKNYSCTLVTSKLERLASFVDCEKFRFNWYISEAIMWLIYTASTYFRTNVTTFRYRNGYKLCLDILNWLWMNSRISKLA</sequence>
<protein>
    <submittedName>
        <fullName evidence="2">Uncharacterized protein</fullName>
    </submittedName>
</protein>
<dbReference type="EMBL" id="JADYXP020000011">
    <property type="protein sequence ID" value="KAL0114492.1"/>
    <property type="molecule type" value="Genomic_DNA"/>
</dbReference>
<keyword evidence="3" id="KW-1185">Reference proteome</keyword>
<accession>A0AAW2FKL7</accession>
<keyword evidence="1" id="KW-1133">Transmembrane helix</keyword>